<protein>
    <submittedName>
        <fullName evidence="1">Uncharacterized protein</fullName>
    </submittedName>
</protein>
<sequence>MTSSITMTTAGNKVNDFSLWYMGHKTEDTNTVKLFKCHFGRPSNDVAFNDSRAVMTTLFPRVTQIEDGTFILITVTVACDLSE</sequence>
<name>A0AAV4TH97_CAEEX</name>
<reference evidence="1 2" key="1">
    <citation type="submission" date="2021-06" db="EMBL/GenBank/DDBJ databases">
        <title>Caerostris extrusa draft genome.</title>
        <authorList>
            <person name="Kono N."/>
            <person name="Arakawa K."/>
        </authorList>
    </citation>
    <scope>NUCLEOTIDE SEQUENCE [LARGE SCALE GENOMIC DNA]</scope>
</reference>
<comment type="caution">
    <text evidence="1">The sequence shown here is derived from an EMBL/GenBank/DDBJ whole genome shotgun (WGS) entry which is preliminary data.</text>
</comment>
<dbReference type="EMBL" id="BPLR01011167">
    <property type="protein sequence ID" value="GIY44604.1"/>
    <property type="molecule type" value="Genomic_DNA"/>
</dbReference>
<dbReference type="Proteomes" id="UP001054945">
    <property type="component" value="Unassembled WGS sequence"/>
</dbReference>
<gene>
    <name evidence="1" type="ORF">CEXT_255811</name>
</gene>
<proteinExistence type="predicted"/>
<keyword evidence="2" id="KW-1185">Reference proteome</keyword>
<evidence type="ECO:0000313" key="2">
    <source>
        <dbReference type="Proteomes" id="UP001054945"/>
    </source>
</evidence>
<accession>A0AAV4TH97</accession>
<dbReference type="AlphaFoldDB" id="A0AAV4TH97"/>
<organism evidence="1 2">
    <name type="scientific">Caerostris extrusa</name>
    <name type="common">Bark spider</name>
    <name type="synonym">Caerostris bankana</name>
    <dbReference type="NCBI Taxonomy" id="172846"/>
    <lineage>
        <taxon>Eukaryota</taxon>
        <taxon>Metazoa</taxon>
        <taxon>Ecdysozoa</taxon>
        <taxon>Arthropoda</taxon>
        <taxon>Chelicerata</taxon>
        <taxon>Arachnida</taxon>
        <taxon>Araneae</taxon>
        <taxon>Araneomorphae</taxon>
        <taxon>Entelegynae</taxon>
        <taxon>Araneoidea</taxon>
        <taxon>Araneidae</taxon>
        <taxon>Caerostris</taxon>
    </lineage>
</organism>
<evidence type="ECO:0000313" key="1">
    <source>
        <dbReference type="EMBL" id="GIY44604.1"/>
    </source>
</evidence>